<dbReference type="AlphaFoldDB" id="A0A6G1LL97"/>
<evidence type="ECO:0000256" key="2">
    <source>
        <dbReference type="SAM" id="MobiDB-lite"/>
    </source>
</evidence>
<evidence type="ECO:0000313" key="3">
    <source>
        <dbReference type="EMBL" id="KAF2773636.1"/>
    </source>
</evidence>
<feature type="region of interest" description="Disordered" evidence="2">
    <location>
        <begin position="1"/>
        <end position="21"/>
    </location>
</feature>
<feature type="compositionally biased region" description="Basic and acidic residues" evidence="2">
    <location>
        <begin position="303"/>
        <end position="317"/>
    </location>
</feature>
<sequence length="350" mass="38843">MTTSDGPQAATRYAKDRRPAYTTNAARSLAHLEQRLAILEGKKSLHQETSPPRCAAASDLDNDLHKFGEMYNEIEERLGQVEKEISYTTDVSERLEILEQRVKPYKEYEQHAQIAVQQLKRFQERFSPSVGRSADASAKLVSEHEATIREHHSRILELEDRYELAKASALSTKDLARALVQRLKRGDTLDVGTTEHLRLWLGDAPDTKRPVKAGAASASNAQMLGTPTTDDSTEARPTNVEDSIENEAPPSKRRKTTAGANSQPQASPQHPHAKSASERYSTPDLANALAVFRKGGLASADLPRPDEHDVAIPPERKSSRKSLPPKRNENMVNWKDANARMKGVRRGGGY</sequence>
<reference evidence="3" key="1">
    <citation type="journal article" date="2020" name="Stud. Mycol.">
        <title>101 Dothideomycetes genomes: a test case for predicting lifestyles and emergence of pathogens.</title>
        <authorList>
            <person name="Haridas S."/>
            <person name="Albert R."/>
            <person name="Binder M."/>
            <person name="Bloem J."/>
            <person name="Labutti K."/>
            <person name="Salamov A."/>
            <person name="Andreopoulos B."/>
            <person name="Baker S."/>
            <person name="Barry K."/>
            <person name="Bills G."/>
            <person name="Bluhm B."/>
            <person name="Cannon C."/>
            <person name="Castanera R."/>
            <person name="Culley D."/>
            <person name="Daum C."/>
            <person name="Ezra D."/>
            <person name="Gonzalez J."/>
            <person name="Henrissat B."/>
            <person name="Kuo A."/>
            <person name="Liang C."/>
            <person name="Lipzen A."/>
            <person name="Lutzoni F."/>
            <person name="Magnuson J."/>
            <person name="Mondo S."/>
            <person name="Nolan M."/>
            <person name="Ohm R."/>
            <person name="Pangilinan J."/>
            <person name="Park H.-J."/>
            <person name="Ramirez L."/>
            <person name="Alfaro M."/>
            <person name="Sun H."/>
            <person name="Tritt A."/>
            <person name="Yoshinaga Y."/>
            <person name="Zwiers L.-H."/>
            <person name="Turgeon B."/>
            <person name="Goodwin S."/>
            <person name="Spatafora J."/>
            <person name="Crous P."/>
            <person name="Grigoriev I."/>
        </authorList>
    </citation>
    <scope>NUCLEOTIDE SEQUENCE</scope>
    <source>
        <strain evidence="3">CBS 116005</strain>
    </source>
</reference>
<gene>
    <name evidence="3" type="ORF">EJ03DRAFT_323583</name>
</gene>
<feature type="coiled-coil region" evidence="1">
    <location>
        <begin position="29"/>
        <end position="161"/>
    </location>
</feature>
<proteinExistence type="predicted"/>
<feature type="region of interest" description="Disordered" evidence="2">
    <location>
        <begin position="205"/>
        <end position="280"/>
    </location>
</feature>
<keyword evidence="4" id="KW-1185">Reference proteome</keyword>
<dbReference type="Proteomes" id="UP000799436">
    <property type="component" value="Unassembled WGS sequence"/>
</dbReference>
<keyword evidence="1" id="KW-0175">Coiled coil</keyword>
<organism evidence="3 4">
    <name type="scientific">Teratosphaeria nubilosa</name>
    <dbReference type="NCBI Taxonomy" id="161662"/>
    <lineage>
        <taxon>Eukaryota</taxon>
        <taxon>Fungi</taxon>
        <taxon>Dikarya</taxon>
        <taxon>Ascomycota</taxon>
        <taxon>Pezizomycotina</taxon>
        <taxon>Dothideomycetes</taxon>
        <taxon>Dothideomycetidae</taxon>
        <taxon>Mycosphaerellales</taxon>
        <taxon>Teratosphaeriaceae</taxon>
        <taxon>Teratosphaeria</taxon>
    </lineage>
</organism>
<evidence type="ECO:0000256" key="1">
    <source>
        <dbReference type="SAM" id="Coils"/>
    </source>
</evidence>
<feature type="compositionally biased region" description="Polar residues" evidence="2">
    <location>
        <begin position="217"/>
        <end position="230"/>
    </location>
</feature>
<feature type="region of interest" description="Disordered" evidence="2">
    <location>
        <begin position="298"/>
        <end position="350"/>
    </location>
</feature>
<feature type="compositionally biased region" description="Polar residues" evidence="2">
    <location>
        <begin position="258"/>
        <end position="268"/>
    </location>
</feature>
<dbReference type="OrthoDB" id="3926337at2759"/>
<name>A0A6G1LL97_9PEZI</name>
<protein>
    <submittedName>
        <fullName evidence="3">Uncharacterized protein</fullName>
    </submittedName>
</protein>
<dbReference type="EMBL" id="ML995810">
    <property type="protein sequence ID" value="KAF2773636.1"/>
    <property type="molecule type" value="Genomic_DNA"/>
</dbReference>
<accession>A0A6G1LL97</accession>
<evidence type="ECO:0000313" key="4">
    <source>
        <dbReference type="Proteomes" id="UP000799436"/>
    </source>
</evidence>